<evidence type="ECO:0000259" key="2">
    <source>
        <dbReference type="Pfam" id="PF13349"/>
    </source>
</evidence>
<evidence type="ECO:0000256" key="1">
    <source>
        <dbReference type="SAM" id="MobiDB-lite"/>
    </source>
</evidence>
<evidence type="ECO:0000313" key="3">
    <source>
        <dbReference type="EMBL" id="MFC6865742.1"/>
    </source>
</evidence>
<keyword evidence="4" id="KW-1185">Reference proteome</keyword>
<feature type="domain" description="DUF4097" evidence="2">
    <location>
        <begin position="113"/>
        <end position="214"/>
    </location>
</feature>
<feature type="compositionally biased region" description="Acidic residues" evidence="1">
    <location>
        <begin position="208"/>
        <end position="218"/>
    </location>
</feature>
<organism evidence="3 4">
    <name type="scientific">Haloechinothrix salitolerans</name>
    <dbReference type="NCBI Taxonomy" id="926830"/>
    <lineage>
        <taxon>Bacteria</taxon>
        <taxon>Bacillati</taxon>
        <taxon>Actinomycetota</taxon>
        <taxon>Actinomycetes</taxon>
        <taxon>Pseudonocardiales</taxon>
        <taxon>Pseudonocardiaceae</taxon>
        <taxon>Haloechinothrix</taxon>
    </lineage>
</organism>
<dbReference type="Pfam" id="PF13349">
    <property type="entry name" value="DUF4097"/>
    <property type="match status" value="1"/>
</dbReference>
<protein>
    <submittedName>
        <fullName evidence="3">DUF4097 family beta strand repeat-containing protein</fullName>
    </submittedName>
</protein>
<gene>
    <name evidence="3" type="ORF">ACFQGD_01135</name>
</gene>
<sequence>MSRTGRAIAGVVFLGIAVVIATGWWNPSTASADDTINEPVRHVEIDNDSGGISIRAADVDATTVHQEYRYHWGEPDTAFEVRDGILNLDDCGWQCDVSYEVVVPLDTTVDGKVDSGSVDLEGIAEADLKVNSGDVVLTDVDGPVQLDVDSGSVSGTGLVGSLDADVDSGNVELTFVEPPDVTADIDSGNIELTVPDVPYRVTSNVDSGNEEIDVPTDPDSEHLMEFDVDSGNLVIRAG</sequence>
<accession>A0ABW2BU75</accession>
<dbReference type="Proteomes" id="UP001596337">
    <property type="component" value="Unassembled WGS sequence"/>
</dbReference>
<dbReference type="InterPro" id="IPR025164">
    <property type="entry name" value="Toastrack_DUF4097"/>
</dbReference>
<dbReference type="EMBL" id="JBHSXX010000001">
    <property type="protein sequence ID" value="MFC6865742.1"/>
    <property type="molecule type" value="Genomic_DNA"/>
</dbReference>
<evidence type="ECO:0000313" key="4">
    <source>
        <dbReference type="Proteomes" id="UP001596337"/>
    </source>
</evidence>
<dbReference type="RefSeq" id="WP_345389423.1">
    <property type="nucleotide sequence ID" value="NZ_BAABLA010000001.1"/>
</dbReference>
<feature type="region of interest" description="Disordered" evidence="1">
    <location>
        <begin position="203"/>
        <end position="224"/>
    </location>
</feature>
<name>A0ABW2BU75_9PSEU</name>
<proteinExistence type="predicted"/>
<reference evidence="4" key="1">
    <citation type="journal article" date="2019" name="Int. J. Syst. Evol. Microbiol.">
        <title>The Global Catalogue of Microorganisms (GCM) 10K type strain sequencing project: providing services to taxonomists for standard genome sequencing and annotation.</title>
        <authorList>
            <consortium name="The Broad Institute Genomics Platform"/>
            <consortium name="The Broad Institute Genome Sequencing Center for Infectious Disease"/>
            <person name="Wu L."/>
            <person name="Ma J."/>
        </authorList>
    </citation>
    <scope>NUCLEOTIDE SEQUENCE [LARGE SCALE GENOMIC DNA]</scope>
    <source>
        <strain evidence="4">KCTC 32255</strain>
    </source>
</reference>
<comment type="caution">
    <text evidence="3">The sequence shown here is derived from an EMBL/GenBank/DDBJ whole genome shotgun (WGS) entry which is preliminary data.</text>
</comment>